<reference evidence="6" key="1">
    <citation type="journal article" date="2009" name="Appl. Environ. Microbiol.">
        <title>Complete genome sequence of the chemolithoautotrophic marine magnetotactic coccus strain MC-1.</title>
        <authorList>
            <person name="Schubbe S."/>
            <person name="Williams T.J."/>
            <person name="Xie G."/>
            <person name="Kiss H.E."/>
            <person name="Brettin T.S."/>
            <person name="Martinez D."/>
            <person name="Ross C.A."/>
            <person name="Schuler D."/>
            <person name="Cox B.L."/>
            <person name="Nealson K.H."/>
            <person name="Bazylinski D.A."/>
        </authorList>
    </citation>
    <scope>NUCLEOTIDE SEQUENCE [LARGE SCALE GENOMIC DNA]</scope>
    <source>
        <strain evidence="6">ATCC BAA-1437 / JCM 17883 / MC-1</strain>
    </source>
</reference>
<protein>
    <submittedName>
        <fullName evidence="5">Transcriptional regulator, TrmB</fullName>
    </submittedName>
</protein>
<dbReference type="PANTHER" id="PTHR33164:SF89">
    <property type="entry name" value="MARR FAMILY REGULATORY PROTEIN"/>
    <property type="match status" value="1"/>
</dbReference>
<dbReference type="OrthoDB" id="8447118at2"/>
<dbReference type="InterPro" id="IPR036390">
    <property type="entry name" value="WH_DNA-bd_sf"/>
</dbReference>
<evidence type="ECO:0000259" key="4">
    <source>
        <dbReference type="PROSITE" id="PS50995"/>
    </source>
</evidence>
<evidence type="ECO:0000256" key="3">
    <source>
        <dbReference type="ARBA" id="ARBA00023163"/>
    </source>
</evidence>
<evidence type="ECO:0000256" key="1">
    <source>
        <dbReference type="ARBA" id="ARBA00023015"/>
    </source>
</evidence>
<gene>
    <name evidence="5" type="ordered locus">Mmc1_0215</name>
</gene>
<accession>A0L449</accession>
<keyword evidence="2" id="KW-0238">DNA-binding</keyword>
<dbReference type="HOGENOM" id="CLU_083287_27_7_5"/>
<dbReference type="GO" id="GO:0003700">
    <property type="term" value="F:DNA-binding transcription factor activity"/>
    <property type="evidence" value="ECO:0007669"/>
    <property type="project" value="InterPro"/>
</dbReference>
<keyword evidence="3" id="KW-0804">Transcription</keyword>
<dbReference type="PRINTS" id="PR00598">
    <property type="entry name" value="HTHMARR"/>
</dbReference>
<evidence type="ECO:0000313" key="6">
    <source>
        <dbReference type="Proteomes" id="UP000002586"/>
    </source>
</evidence>
<organism evidence="5 6">
    <name type="scientific">Magnetococcus marinus (strain ATCC BAA-1437 / JCM 17883 / MC-1)</name>
    <dbReference type="NCBI Taxonomy" id="156889"/>
    <lineage>
        <taxon>Bacteria</taxon>
        <taxon>Pseudomonadati</taxon>
        <taxon>Pseudomonadota</taxon>
        <taxon>Magnetococcia</taxon>
        <taxon>Magnetococcales</taxon>
        <taxon>Magnetococcaceae</taxon>
        <taxon>Magnetococcus</taxon>
    </lineage>
</organism>
<dbReference type="PANTHER" id="PTHR33164">
    <property type="entry name" value="TRANSCRIPTIONAL REGULATOR, MARR FAMILY"/>
    <property type="match status" value="1"/>
</dbReference>
<dbReference type="RefSeq" id="WP_011711915.1">
    <property type="nucleotide sequence ID" value="NC_008576.1"/>
</dbReference>
<dbReference type="CDD" id="cd00090">
    <property type="entry name" value="HTH_ARSR"/>
    <property type="match status" value="1"/>
</dbReference>
<dbReference type="PROSITE" id="PS01117">
    <property type="entry name" value="HTH_MARR_1"/>
    <property type="match status" value="1"/>
</dbReference>
<keyword evidence="6" id="KW-1185">Reference proteome</keyword>
<dbReference type="SMART" id="SM00347">
    <property type="entry name" value="HTH_MARR"/>
    <property type="match status" value="1"/>
</dbReference>
<dbReference type="KEGG" id="mgm:Mmc1_0215"/>
<dbReference type="STRING" id="156889.Mmc1_0215"/>
<dbReference type="GO" id="GO:0003677">
    <property type="term" value="F:DNA binding"/>
    <property type="evidence" value="ECO:0007669"/>
    <property type="project" value="UniProtKB-KW"/>
</dbReference>
<dbReference type="InterPro" id="IPR011991">
    <property type="entry name" value="ArsR-like_HTH"/>
</dbReference>
<dbReference type="SUPFAM" id="SSF46785">
    <property type="entry name" value="Winged helix' DNA-binding domain"/>
    <property type="match status" value="1"/>
</dbReference>
<keyword evidence="1" id="KW-0805">Transcription regulation</keyword>
<dbReference type="GO" id="GO:0006950">
    <property type="term" value="P:response to stress"/>
    <property type="evidence" value="ECO:0007669"/>
    <property type="project" value="TreeGrafter"/>
</dbReference>
<dbReference type="Gene3D" id="1.10.10.10">
    <property type="entry name" value="Winged helix-like DNA-binding domain superfamily/Winged helix DNA-binding domain"/>
    <property type="match status" value="1"/>
</dbReference>
<evidence type="ECO:0000313" key="5">
    <source>
        <dbReference type="EMBL" id="ABK42742.1"/>
    </source>
</evidence>
<proteinExistence type="predicted"/>
<dbReference type="eggNOG" id="COG1846">
    <property type="taxonomic scope" value="Bacteria"/>
</dbReference>
<evidence type="ECO:0000256" key="2">
    <source>
        <dbReference type="ARBA" id="ARBA00023125"/>
    </source>
</evidence>
<dbReference type="AlphaFoldDB" id="A0L449"/>
<dbReference type="InterPro" id="IPR036388">
    <property type="entry name" value="WH-like_DNA-bd_sf"/>
</dbReference>
<dbReference type="EMBL" id="CP000471">
    <property type="protein sequence ID" value="ABK42742.1"/>
    <property type="molecule type" value="Genomic_DNA"/>
</dbReference>
<dbReference type="Pfam" id="PF01047">
    <property type="entry name" value="MarR"/>
    <property type="match status" value="1"/>
</dbReference>
<dbReference type="InterPro" id="IPR000835">
    <property type="entry name" value="HTH_MarR-typ"/>
</dbReference>
<dbReference type="InterPro" id="IPR023187">
    <property type="entry name" value="Tscrpt_reg_MarR-type_CS"/>
</dbReference>
<name>A0L449_MAGMM</name>
<dbReference type="Proteomes" id="UP000002586">
    <property type="component" value="Chromosome"/>
</dbReference>
<dbReference type="PROSITE" id="PS50995">
    <property type="entry name" value="HTH_MARR_2"/>
    <property type="match status" value="1"/>
</dbReference>
<reference evidence="5 6" key="2">
    <citation type="journal article" date="2012" name="Int. J. Syst. Evol. Microbiol.">
        <title>Magnetococcus marinus gen. nov., sp. nov., a marine, magnetotactic bacterium that represents a novel lineage (Magnetococcaceae fam. nov.; Magnetococcales ord. nov.) at the base of the Alphaproteobacteria.</title>
        <authorList>
            <person name="Bazylinski D.A."/>
            <person name="Williams T.J."/>
            <person name="Lefevre C.T."/>
            <person name="Berg R.J."/>
            <person name="Zhang C.L."/>
            <person name="Bowser S.S."/>
            <person name="Dean A.J."/>
            <person name="Beveridge T.J."/>
        </authorList>
    </citation>
    <scope>NUCLEOTIDE SEQUENCE [LARGE SCALE GENOMIC DNA]</scope>
    <source>
        <strain evidence="6">ATCC BAA-1437 / JCM 17883 / MC-1</strain>
    </source>
</reference>
<feature type="domain" description="HTH marR-type" evidence="4">
    <location>
        <begin position="9"/>
        <end position="141"/>
    </location>
</feature>
<dbReference type="InterPro" id="IPR039422">
    <property type="entry name" value="MarR/SlyA-like"/>
</dbReference>
<sequence length="187" mass="20835">MSVAPQQVTNRVLMTLRKIIRAIDMHSRYLVAQHDLTGPQAIILSEILQRGGITGAELAKQVHLSKGTISGILARLESKGLITRLRDEGDRRRFWLQATPKAEQLLAQAPPLLQQSFVQKFNALAEHEQLGILTTLLHISDMMGADSLEAAQLLSTTPLLVEVSRSEAIEGIRMDKEEPPTIEEEWE</sequence>